<dbReference type="Pfam" id="PF03599">
    <property type="entry name" value="CdhD"/>
    <property type="match status" value="1"/>
</dbReference>
<feature type="transmembrane region" description="Helical" evidence="1">
    <location>
        <begin position="398"/>
        <end position="418"/>
    </location>
</feature>
<dbReference type="SUPFAM" id="SSF54862">
    <property type="entry name" value="4Fe-4S ferredoxins"/>
    <property type="match status" value="1"/>
</dbReference>
<dbReference type="NCBIfam" id="NF043040">
    <property type="entry name" value="corrin_prot_MT"/>
    <property type="match status" value="1"/>
</dbReference>
<dbReference type="SUPFAM" id="SSF53335">
    <property type="entry name" value="S-adenosyl-L-methionine-dependent methyltransferases"/>
    <property type="match status" value="1"/>
</dbReference>
<dbReference type="Gene3D" id="3.40.50.150">
    <property type="entry name" value="Vaccinia Virus protein VP39"/>
    <property type="match status" value="1"/>
</dbReference>
<dbReference type="InterPro" id="IPR016041">
    <property type="entry name" value="Ac-CoA_synth_d_su_TIM-brl"/>
</dbReference>
<dbReference type="Pfam" id="PF13847">
    <property type="entry name" value="Methyltransf_31"/>
    <property type="match status" value="1"/>
</dbReference>
<organism evidence="3">
    <name type="scientific">hydrothermal vent metagenome</name>
    <dbReference type="NCBI Taxonomy" id="652676"/>
    <lineage>
        <taxon>unclassified sequences</taxon>
        <taxon>metagenomes</taxon>
        <taxon>ecological metagenomes</taxon>
    </lineage>
</organism>
<dbReference type="PANTHER" id="PTHR43464:SF23">
    <property type="entry name" value="JUVENILE HORMONE ACID O-METHYLTRANSFERASE"/>
    <property type="match status" value="1"/>
</dbReference>
<dbReference type="NCBIfam" id="NF043039">
    <property type="entry name" value="HgcAB_like"/>
    <property type="match status" value="1"/>
</dbReference>
<evidence type="ECO:0000313" key="3">
    <source>
        <dbReference type="EMBL" id="VAW27117.1"/>
    </source>
</evidence>
<dbReference type="InterPro" id="IPR050003">
    <property type="entry name" value="HgcAB-like"/>
</dbReference>
<dbReference type="PANTHER" id="PTHR43464">
    <property type="entry name" value="METHYLTRANSFERASE"/>
    <property type="match status" value="1"/>
</dbReference>
<feature type="domain" description="4Fe-4S ferredoxin-type" evidence="2">
    <location>
        <begin position="531"/>
        <end position="560"/>
    </location>
</feature>
<dbReference type="Gene3D" id="3.30.70.20">
    <property type="match status" value="1"/>
</dbReference>
<feature type="transmembrane region" description="Helical" evidence="1">
    <location>
        <begin position="425"/>
        <end position="443"/>
    </location>
</feature>
<feature type="transmembrane region" description="Helical" evidence="1">
    <location>
        <begin position="449"/>
        <end position="471"/>
    </location>
</feature>
<dbReference type="InterPro" id="IPR029063">
    <property type="entry name" value="SAM-dependent_MTases_sf"/>
</dbReference>
<dbReference type="PROSITE" id="PS51379">
    <property type="entry name" value="4FE4S_FER_2"/>
    <property type="match status" value="2"/>
</dbReference>
<keyword evidence="1" id="KW-0812">Transmembrane</keyword>
<dbReference type="InterPro" id="IPR017896">
    <property type="entry name" value="4Fe4S_Fe-S-bd"/>
</dbReference>
<accession>A0A3B0UPK7</accession>
<evidence type="ECO:0000259" key="2">
    <source>
        <dbReference type="PROSITE" id="PS51379"/>
    </source>
</evidence>
<keyword evidence="1" id="KW-1133">Transmembrane helix</keyword>
<dbReference type="InterPro" id="IPR025714">
    <property type="entry name" value="Methyltranfer_dom"/>
</dbReference>
<dbReference type="CDD" id="cd02440">
    <property type="entry name" value="AdoMet_MTases"/>
    <property type="match status" value="1"/>
</dbReference>
<sequence length="590" mass="66230">MFSYVFMKILESRPERYDTGINFLSGGHAAKIRKQIVREFVKPGMNVLDIGCGTGLLMEEVAKAGAEVKGVDISEGMLEVAQKRFEKGGFKDKISIYNAGVVEIDALFPENSFDLIVSTLVFSELYSEERALALFQIKKLLKPDGKLVISGEVQPENLFKRLAHFFVRLPLAILTYIIAQTGTKPLTLLAEEVTRSGFLLIKEERSFLDSFVLLSANNSKDAGFDKIDLPVVKQPDEDFSMIKSVWDYIGRWFPNPVEPGLRIIGNPDRSSPVVLTSNFHLTVRRVEKSLEKENLFLLVAPTNGINVWCATEGGDLNTHSVITAIKTSRLNERVDHNRIILPQFSAPGIDLALLQKETGRKGLFGPAYSRYIPEYLKDHNSVFENNKADFSLPFRLEMLLSMNFIIWFVVAVVFLLAAPKLVLPVSIYFWLTGLALYAGYPAIPGKSGWLKAGALSIIEVLFIALYSFFILKMPLFSCWKIMAGTTVINLWLGFDLKGIVAGYPSEAEWLMRRLGMKSFGHIFSAEKQNEGIIQQDINRCTNCRICLMVCPKGVFDIEENKNVRIKHQSECFACNACVMQCSESALRLKN</sequence>
<dbReference type="PROSITE" id="PS00198">
    <property type="entry name" value="4FE4S_FER_1"/>
    <property type="match status" value="1"/>
</dbReference>
<dbReference type="Gene3D" id="3.40.50.11600">
    <property type="match status" value="1"/>
</dbReference>
<reference evidence="3" key="1">
    <citation type="submission" date="2018-06" db="EMBL/GenBank/DDBJ databases">
        <authorList>
            <person name="Zhirakovskaya E."/>
        </authorList>
    </citation>
    <scope>NUCLEOTIDE SEQUENCE</scope>
</reference>
<evidence type="ECO:0000256" key="1">
    <source>
        <dbReference type="SAM" id="Phobius"/>
    </source>
</evidence>
<dbReference type="EMBL" id="UOET01000078">
    <property type="protein sequence ID" value="VAW27117.1"/>
    <property type="molecule type" value="Genomic_DNA"/>
</dbReference>
<dbReference type="InterPro" id="IPR017900">
    <property type="entry name" value="4Fe4S_Fe_S_CS"/>
</dbReference>
<dbReference type="AlphaFoldDB" id="A0A3B0UPK7"/>
<protein>
    <recommendedName>
        <fullName evidence="2">4Fe-4S ferredoxin-type domain-containing protein</fullName>
    </recommendedName>
</protein>
<proteinExistence type="predicted"/>
<name>A0A3B0UPK7_9ZZZZ</name>
<dbReference type="Pfam" id="PF13187">
    <property type="entry name" value="Fer4_9"/>
    <property type="match status" value="1"/>
</dbReference>
<feature type="domain" description="4Fe-4S ferredoxin-type" evidence="2">
    <location>
        <begin position="561"/>
        <end position="590"/>
    </location>
</feature>
<gene>
    <name evidence="3" type="ORF">MNBD_BACTEROID07-719</name>
</gene>
<dbReference type="GO" id="GO:0010420">
    <property type="term" value="F:polyprenyldihydroxybenzoate methyltransferase activity"/>
    <property type="evidence" value="ECO:0007669"/>
    <property type="project" value="TreeGrafter"/>
</dbReference>
<keyword evidence="1" id="KW-0472">Membrane</keyword>